<protein>
    <submittedName>
        <fullName evidence="3">Glycosyltransferase family 4 protein</fullName>
    </submittedName>
</protein>
<dbReference type="InterPro" id="IPR028098">
    <property type="entry name" value="Glyco_trans_4-like_N"/>
</dbReference>
<gene>
    <name evidence="3" type="ORF">ACFQ1C_03810</name>
</gene>
<dbReference type="RefSeq" id="WP_379557209.1">
    <property type="nucleotide sequence ID" value="NZ_JBHTJS010000010.1"/>
</dbReference>
<feature type="domain" description="Glycosyltransferase subfamily 4-like N-terminal" evidence="2">
    <location>
        <begin position="22"/>
        <end position="157"/>
    </location>
</feature>
<dbReference type="EMBL" id="JBHTJS010000010">
    <property type="protein sequence ID" value="MFD1007283.1"/>
    <property type="molecule type" value="Genomic_DNA"/>
</dbReference>
<feature type="domain" description="Glycosyl transferase family 1" evidence="1">
    <location>
        <begin position="195"/>
        <end position="355"/>
    </location>
</feature>
<dbReference type="CDD" id="cd03808">
    <property type="entry name" value="GT4_CapM-like"/>
    <property type="match status" value="1"/>
</dbReference>
<evidence type="ECO:0000313" key="3">
    <source>
        <dbReference type="EMBL" id="MFD1007283.1"/>
    </source>
</evidence>
<organism evidence="3 4">
    <name type="scientific">Oceanisphaera ostreae</name>
    <dbReference type="NCBI Taxonomy" id="914151"/>
    <lineage>
        <taxon>Bacteria</taxon>
        <taxon>Pseudomonadati</taxon>
        <taxon>Pseudomonadota</taxon>
        <taxon>Gammaproteobacteria</taxon>
        <taxon>Aeromonadales</taxon>
        <taxon>Aeromonadaceae</taxon>
        <taxon>Oceanisphaera</taxon>
    </lineage>
</organism>
<evidence type="ECO:0000259" key="1">
    <source>
        <dbReference type="Pfam" id="PF00534"/>
    </source>
</evidence>
<dbReference type="Proteomes" id="UP001597048">
    <property type="component" value="Unassembled WGS sequence"/>
</dbReference>
<reference evidence="4" key="1">
    <citation type="journal article" date="2019" name="Int. J. Syst. Evol. Microbiol.">
        <title>The Global Catalogue of Microorganisms (GCM) 10K type strain sequencing project: providing services to taxonomists for standard genome sequencing and annotation.</title>
        <authorList>
            <consortium name="The Broad Institute Genomics Platform"/>
            <consortium name="The Broad Institute Genome Sequencing Center for Infectious Disease"/>
            <person name="Wu L."/>
            <person name="Ma J."/>
        </authorList>
    </citation>
    <scope>NUCLEOTIDE SEQUENCE [LARGE SCALE GENOMIC DNA]</scope>
    <source>
        <strain evidence="4">CCUG 60525</strain>
    </source>
</reference>
<sequence length="381" mass="42415">MDIKKNPVFVMVLNGVTYFLSHRLPIAQELRHQGYEVHIVSPDPKPADFEQYGFIYHQAPMSRKGVNPFTEWLAIARIFKIFKAIQPNLVHLVTIKPYLYGSIAARLARVPSVVSAVAGLGIIFSQSNFKTKLLRAVLYSLFKVAFGHKNQNVIFQNKDDKQALVDWINLAESKITVIRGAGADLNQYPYLPESDNSQPVIAFAARLLKDKGVEQFVEASRLLKERGVAAKFWLIGEPDAGNANTVTQQQLDEWQQAGLVECLGYRTDIPQLFTQANIVSLPSFYGEGLPKVLIEAAACGRAVVTTDWPGCRDAITPNETGLLVPIKDSVALADAIQTLIEDEALRHKMGKAGRKLAEDVFDVNKVVEQHMNIYKTLERTA</sequence>
<proteinExistence type="predicted"/>
<name>A0ABW3KGA5_9GAMM</name>
<dbReference type="Pfam" id="PF13477">
    <property type="entry name" value="Glyco_trans_4_2"/>
    <property type="match status" value="1"/>
</dbReference>
<comment type="caution">
    <text evidence="3">The sequence shown here is derived from an EMBL/GenBank/DDBJ whole genome shotgun (WGS) entry which is preliminary data.</text>
</comment>
<evidence type="ECO:0000313" key="4">
    <source>
        <dbReference type="Proteomes" id="UP001597048"/>
    </source>
</evidence>
<keyword evidence="4" id="KW-1185">Reference proteome</keyword>
<dbReference type="Pfam" id="PF00534">
    <property type="entry name" value="Glycos_transf_1"/>
    <property type="match status" value="1"/>
</dbReference>
<dbReference type="PANTHER" id="PTHR12526">
    <property type="entry name" value="GLYCOSYLTRANSFERASE"/>
    <property type="match status" value="1"/>
</dbReference>
<dbReference type="SUPFAM" id="SSF53756">
    <property type="entry name" value="UDP-Glycosyltransferase/glycogen phosphorylase"/>
    <property type="match status" value="1"/>
</dbReference>
<evidence type="ECO:0000259" key="2">
    <source>
        <dbReference type="Pfam" id="PF13477"/>
    </source>
</evidence>
<dbReference type="PANTHER" id="PTHR12526:SF638">
    <property type="entry name" value="SPORE COAT PROTEIN SA"/>
    <property type="match status" value="1"/>
</dbReference>
<dbReference type="InterPro" id="IPR001296">
    <property type="entry name" value="Glyco_trans_1"/>
</dbReference>
<accession>A0ABW3KGA5</accession>
<dbReference type="Gene3D" id="3.40.50.2000">
    <property type="entry name" value="Glycogen Phosphorylase B"/>
    <property type="match status" value="2"/>
</dbReference>